<sequence>MQENENKILKYMTLLKREKLNFLEIGRTIFIVIATFLLITIPQTKLHGCYDIVVL</sequence>
<keyword evidence="1" id="KW-1133">Transmembrane helix</keyword>
<protein>
    <submittedName>
        <fullName evidence="2">Uncharacterized protein</fullName>
    </submittedName>
</protein>
<proteinExistence type="predicted"/>
<organism evidence="2 3">
    <name type="scientific">Chryseobacterium oleae</name>
    <dbReference type="NCBI Taxonomy" id="491207"/>
    <lineage>
        <taxon>Bacteria</taxon>
        <taxon>Pseudomonadati</taxon>
        <taxon>Bacteroidota</taxon>
        <taxon>Flavobacteriia</taxon>
        <taxon>Flavobacteriales</taxon>
        <taxon>Weeksellaceae</taxon>
        <taxon>Chryseobacterium group</taxon>
        <taxon>Chryseobacterium</taxon>
    </lineage>
</organism>
<dbReference type="AlphaFoldDB" id="A0A1I4YWD4"/>
<evidence type="ECO:0000256" key="1">
    <source>
        <dbReference type="SAM" id="Phobius"/>
    </source>
</evidence>
<evidence type="ECO:0000313" key="2">
    <source>
        <dbReference type="EMBL" id="SFN42324.1"/>
    </source>
</evidence>
<name>A0A1I4YWD4_CHROL</name>
<dbReference type="EMBL" id="FOVD01000003">
    <property type="protein sequence ID" value="SFN42324.1"/>
    <property type="molecule type" value="Genomic_DNA"/>
</dbReference>
<keyword evidence="3" id="KW-1185">Reference proteome</keyword>
<keyword evidence="1" id="KW-0812">Transmembrane</keyword>
<reference evidence="3" key="1">
    <citation type="submission" date="2016-10" db="EMBL/GenBank/DDBJ databases">
        <authorList>
            <person name="Varghese N."/>
            <person name="Submissions S."/>
        </authorList>
    </citation>
    <scope>NUCLEOTIDE SEQUENCE [LARGE SCALE GENOMIC DNA]</scope>
    <source>
        <strain evidence="3">DSM 25575</strain>
    </source>
</reference>
<evidence type="ECO:0000313" key="3">
    <source>
        <dbReference type="Proteomes" id="UP000198769"/>
    </source>
</evidence>
<accession>A0A1I4YWD4</accession>
<dbReference type="Proteomes" id="UP000198769">
    <property type="component" value="Unassembled WGS sequence"/>
</dbReference>
<keyword evidence="1" id="KW-0472">Membrane</keyword>
<gene>
    <name evidence="2" type="ORF">SAMN05421594_2728</name>
</gene>
<feature type="transmembrane region" description="Helical" evidence="1">
    <location>
        <begin position="20"/>
        <end position="41"/>
    </location>
</feature>